<sequence>MKAFIAATWGQGRIPARWPRGTKTDLEEVGVKLKDYSIEMVSKAVLAVHPIVGALDEILLAYGLDAFAPHQPRDLCAHWLMGIEAQALTKAMLTLKREDNVVALPLHDGLIVARSSADRAILRLQEAYQEVAGAKPLVRVKGIGSSP</sequence>
<accession>A0A9X0R4E0</accession>
<protein>
    <submittedName>
        <fullName evidence="1">Uncharacterized protein</fullName>
    </submittedName>
</protein>
<keyword evidence="2" id="KW-1185">Reference proteome</keyword>
<name>A0A9X0R4E0_9PROT</name>
<proteinExistence type="predicted"/>
<reference evidence="1" key="1">
    <citation type="submission" date="2020-08" db="EMBL/GenBank/DDBJ databases">
        <authorList>
            <person name="Hu Y."/>
            <person name="Nguyen S.V."/>
            <person name="Li F."/>
            <person name="Fanning S."/>
        </authorList>
    </citation>
    <scope>NUCLEOTIDE SEQUENCE</scope>
    <source>
        <strain evidence="1">SYSU D8009</strain>
    </source>
</reference>
<evidence type="ECO:0000313" key="2">
    <source>
        <dbReference type="Proteomes" id="UP000600101"/>
    </source>
</evidence>
<dbReference type="AlphaFoldDB" id="A0A9X0R4E0"/>
<dbReference type="Proteomes" id="UP000600101">
    <property type="component" value="Unassembled WGS sequence"/>
</dbReference>
<organism evidence="1 2">
    <name type="scientific">Siccirubricoccus deserti</name>
    <dbReference type="NCBI Taxonomy" id="2013562"/>
    <lineage>
        <taxon>Bacteria</taxon>
        <taxon>Pseudomonadati</taxon>
        <taxon>Pseudomonadota</taxon>
        <taxon>Alphaproteobacteria</taxon>
        <taxon>Acetobacterales</taxon>
        <taxon>Roseomonadaceae</taxon>
        <taxon>Siccirubricoccus</taxon>
    </lineage>
</organism>
<gene>
    <name evidence="1" type="ORF">H7965_30020</name>
</gene>
<dbReference type="EMBL" id="JACOMF010000235">
    <property type="protein sequence ID" value="MBC4019426.1"/>
    <property type="molecule type" value="Genomic_DNA"/>
</dbReference>
<comment type="caution">
    <text evidence="1">The sequence shown here is derived from an EMBL/GenBank/DDBJ whole genome shotgun (WGS) entry which is preliminary data.</text>
</comment>
<evidence type="ECO:0000313" key="1">
    <source>
        <dbReference type="EMBL" id="MBC4019426.1"/>
    </source>
</evidence>